<dbReference type="InterPro" id="IPR003838">
    <property type="entry name" value="ABC3_permease_C"/>
</dbReference>
<dbReference type="Pfam" id="PF02687">
    <property type="entry name" value="FtsX"/>
    <property type="match status" value="2"/>
</dbReference>
<sequence length="1220" mass="138893">MLHSPLIEDYDDKQQVLVKHSKTKTIWIIVRYIISDIAKKPRSFKIGLFTIYLVVTFLALLESAVQLSPLIFIQLAETQSGDSDLLFTPMSSYNKSITYESSSTFINTTEINQYFNETEGIFGSSPRWLLTGNLINNNTNVEKINEKLRTFVIILNQTQEISIGLGRRSTQNYLTANQVQVSASTLRGLNASIGDVLQVNIDVDELISLLDGNTQNGSEDFFYQLINTTINKPLRNIFGDDFENVIIQREEIQQRAEEIVVFADLLESNPELKNSSKEFLEEYIQNSDIPVEEQKLLLQIIDIEYQRNLSEDARTLERFAYKLNESVTIYEIEMAISSLVAQSANFTFDVIVQEKIESPKGKWQDGFNALLMDQQNATNILIEGLLKKFEEVVIDNRLNNDSTIGAVAELIPIDYVKSLVWNRSQNIYLSDYSLSQNLVFKDRLKVYQNKNTITSNIIDITNQFFKNTGFNYPVKASSTLSTAVSNYFVLKNFIDNLIAAATMILLMLSILLIYSLMIGDVDEKTYEFGMLRALGFRKSWLIGLLLLQALTFAIPGLLLALITCYILNSLVSMLIFQTTDMVSNYVIANQAIYLAVGIGIFIPIISNIFPIQRALSKTLRDSLDLYHRTIQEVMVNVVRLEKMGISLTQTFCSLLLVAIGFVSYYLIPMAFIFNNVTLALNIINVIFIIMIIGFMLLVNLLQGPLERGILNCILWICKFDRNLKQIIFKNLSGHASRNWKTTFMYSLALSFILFAGASLTLDSKVIGDALQSALGGDVTVMVIPTDKIGLDEYEIRQHLEKEKVRDSTLIQSYTFNAILLTHFPQCVGVQWFTTMATFPWARIRLGGVEPNYLETIMQEYYLPDDYDDQVSYPKLKSGKKDGVYGLYDRSGNLDIDSEEDVKKVISQMSIRDSYYKDLNLTRPNSRREEDREINVIIPQGYKYEISIDVNTPSLIWWGSYYRINVRHTASKVPGFEFSSYRQITQYGQGIISMPDQLYMVNRYFRGDIRNISSIQQPKVREYLSSLPKGLTYGLPKTSLRVKFARQTSQTERVDFCNRLRNYFRNDQTLLFDVKTLREEAENAFFYIQILNIVVAIIALTLSFFLILISFVGNVKDNSWEFGVLRAIGLNKQQLTRIYIYEAISLITASGLLGTFIGISLAILLTLQILMFIELPFVLMFPTATFLITCLGGFVTAIVASYLAVLDMKDKSISVILKGLL</sequence>
<feature type="transmembrane region" description="Helical" evidence="6">
    <location>
        <begin position="651"/>
        <end position="673"/>
    </location>
</feature>
<evidence type="ECO:0000313" key="9">
    <source>
        <dbReference type="Proteomes" id="UP000688137"/>
    </source>
</evidence>
<dbReference type="Proteomes" id="UP000688137">
    <property type="component" value="Unassembled WGS sequence"/>
</dbReference>
<reference evidence="8" key="1">
    <citation type="submission" date="2021-01" db="EMBL/GenBank/DDBJ databases">
        <authorList>
            <consortium name="Genoscope - CEA"/>
            <person name="William W."/>
        </authorList>
    </citation>
    <scope>NUCLEOTIDE SEQUENCE</scope>
</reference>
<feature type="transmembrane region" description="Helical" evidence="6">
    <location>
        <begin position="1139"/>
        <end position="1172"/>
    </location>
</feature>
<keyword evidence="9" id="KW-1185">Reference proteome</keyword>
<dbReference type="PANTHER" id="PTHR32522:SF5">
    <property type="entry name" value="ABC3 TRANSPORTER PERMEASE PROTEIN DOMAIN-CONTAINING PROTEIN"/>
    <property type="match status" value="1"/>
</dbReference>
<name>A0A8S1NGD4_PARPR</name>
<keyword evidence="3 6" id="KW-0812">Transmembrane</keyword>
<accession>A0A8S1NGD4</accession>
<evidence type="ECO:0000256" key="2">
    <source>
        <dbReference type="ARBA" id="ARBA00022475"/>
    </source>
</evidence>
<evidence type="ECO:0000256" key="6">
    <source>
        <dbReference type="SAM" id="Phobius"/>
    </source>
</evidence>
<comment type="subcellular location">
    <subcellularLocation>
        <location evidence="1">Cell membrane</location>
        <topology evidence="1">Multi-pass membrane protein</topology>
    </subcellularLocation>
</comment>
<keyword evidence="4 6" id="KW-1133">Transmembrane helix</keyword>
<evidence type="ECO:0000256" key="1">
    <source>
        <dbReference type="ARBA" id="ARBA00004651"/>
    </source>
</evidence>
<evidence type="ECO:0000256" key="5">
    <source>
        <dbReference type="ARBA" id="ARBA00023136"/>
    </source>
</evidence>
<evidence type="ECO:0000256" key="3">
    <source>
        <dbReference type="ARBA" id="ARBA00022692"/>
    </source>
</evidence>
<feature type="transmembrane region" description="Helical" evidence="6">
    <location>
        <begin position="46"/>
        <end position="65"/>
    </location>
</feature>
<feature type="transmembrane region" description="Helical" evidence="6">
    <location>
        <begin position="742"/>
        <end position="761"/>
    </location>
</feature>
<keyword evidence="5 6" id="KW-0472">Membrane</keyword>
<evidence type="ECO:0000259" key="7">
    <source>
        <dbReference type="Pfam" id="PF02687"/>
    </source>
</evidence>
<dbReference type="PANTHER" id="PTHR32522">
    <property type="match status" value="1"/>
</dbReference>
<feature type="transmembrane region" description="Helical" evidence="6">
    <location>
        <begin position="679"/>
        <end position="701"/>
    </location>
</feature>
<feature type="transmembrane region" description="Helical" evidence="6">
    <location>
        <begin position="1178"/>
        <end position="1204"/>
    </location>
</feature>
<dbReference type="EMBL" id="CAJJDM010000093">
    <property type="protein sequence ID" value="CAD8092167.1"/>
    <property type="molecule type" value="Genomic_DNA"/>
</dbReference>
<comment type="caution">
    <text evidence="8">The sequence shown here is derived from an EMBL/GenBank/DDBJ whole genome shotgun (WGS) entry which is preliminary data.</text>
</comment>
<dbReference type="AlphaFoldDB" id="A0A8S1NGD4"/>
<proteinExistence type="predicted"/>
<evidence type="ECO:0000313" key="8">
    <source>
        <dbReference type="EMBL" id="CAD8092167.1"/>
    </source>
</evidence>
<feature type="domain" description="ABC3 transporter permease C-terminal" evidence="7">
    <location>
        <begin position="502"/>
        <end position="618"/>
    </location>
</feature>
<feature type="transmembrane region" description="Helical" evidence="6">
    <location>
        <begin position="591"/>
        <end position="611"/>
    </location>
</feature>
<keyword evidence="2" id="KW-1003">Cell membrane</keyword>
<dbReference type="OMA" id="CILWICK"/>
<organism evidence="8 9">
    <name type="scientific">Paramecium primaurelia</name>
    <dbReference type="NCBI Taxonomy" id="5886"/>
    <lineage>
        <taxon>Eukaryota</taxon>
        <taxon>Sar</taxon>
        <taxon>Alveolata</taxon>
        <taxon>Ciliophora</taxon>
        <taxon>Intramacronucleata</taxon>
        <taxon>Oligohymenophorea</taxon>
        <taxon>Peniculida</taxon>
        <taxon>Parameciidae</taxon>
        <taxon>Paramecium</taxon>
    </lineage>
</organism>
<evidence type="ECO:0000256" key="4">
    <source>
        <dbReference type="ARBA" id="ARBA00022989"/>
    </source>
</evidence>
<protein>
    <recommendedName>
        <fullName evidence="7">ABC3 transporter permease C-terminal domain-containing protein</fullName>
    </recommendedName>
</protein>
<feature type="transmembrane region" description="Helical" evidence="6">
    <location>
        <begin position="540"/>
        <end position="571"/>
    </location>
</feature>
<feature type="transmembrane region" description="Helical" evidence="6">
    <location>
        <begin position="497"/>
        <end position="519"/>
    </location>
</feature>
<dbReference type="GO" id="GO:0005886">
    <property type="term" value="C:plasma membrane"/>
    <property type="evidence" value="ECO:0007669"/>
    <property type="project" value="UniProtKB-SubCell"/>
</dbReference>
<feature type="domain" description="ABC3 transporter permease C-terminal" evidence="7">
    <location>
        <begin position="1092"/>
        <end position="1207"/>
    </location>
</feature>
<gene>
    <name evidence="8" type="ORF">PPRIM_AZ9-3.1.T0900025</name>
</gene>
<feature type="transmembrane region" description="Helical" evidence="6">
    <location>
        <begin position="1083"/>
        <end position="1111"/>
    </location>
</feature>